<evidence type="ECO:0000259" key="3">
    <source>
        <dbReference type="SMART" id="SM00867"/>
    </source>
</evidence>
<proteinExistence type="predicted"/>
<protein>
    <recommendedName>
        <fullName evidence="3">Lipid/polyisoprenoid-binding YceI-like domain-containing protein</fullName>
    </recommendedName>
</protein>
<dbReference type="PANTHER" id="PTHR34406:SF1">
    <property type="entry name" value="PROTEIN YCEI"/>
    <property type="match status" value="1"/>
</dbReference>
<dbReference type="InterPro" id="IPR036761">
    <property type="entry name" value="TTHA0802/YceI-like_sf"/>
</dbReference>
<gene>
    <name evidence="4" type="ORF">GRI38_03995</name>
</gene>
<dbReference type="SUPFAM" id="SSF101874">
    <property type="entry name" value="YceI-like"/>
    <property type="match status" value="1"/>
</dbReference>
<name>A0A844ZCC0_9SPHN</name>
<evidence type="ECO:0000313" key="5">
    <source>
        <dbReference type="Proteomes" id="UP000433104"/>
    </source>
</evidence>
<accession>A0A844ZCC0</accession>
<dbReference type="Proteomes" id="UP000433104">
    <property type="component" value="Unassembled WGS sequence"/>
</dbReference>
<evidence type="ECO:0000256" key="2">
    <source>
        <dbReference type="SAM" id="SignalP"/>
    </source>
</evidence>
<dbReference type="InterPro" id="IPR007372">
    <property type="entry name" value="Lipid/polyisoprenoid-bd_YceI"/>
</dbReference>
<dbReference type="Gene3D" id="2.40.128.110">
    <property type="entry name" value="Lipid/polyisoprenoid-binding, YceI-like"/>
    <property type="match status" value="1"/>
</dbReference>
<keyword evidence="2" id="KW-0732">Signal</keyword>
<feature type="region of interest" description="Disordered" evidence="1">
    <location>
        <begin position="111"/>
        <end position="132"/>
    </location>
</feature>
<keyword evidence="5" id="KW-1185">Reference proteome</keyword>
<evidence type="ECO:0000256" key="1">
    <source>
        <dbReference type="SAM" id="MobiDB-lite"/>
    </source>
</evidence>
<dbReference type="Pfam" id="PF04264">
    <property type="entry name" value="YceI"/>
    <property type="match status" value="1"/>
</dbReference>
<feature type="signal peptide" evidence="2">
    <location>
        <begin position="1"/>
        <end position="23"/>
    </location>
</feature>
<dbReference type="PANTHER" id="PTHR34406">
    <property type="entry name" value="PROTEIN YCEI"/>
    <property type="match status" value="1"/>
</dbReference>
<dbReference type="SMART" id="SM00867">
    <property type="entry name" value="YceI"/>
    <property type="match status" value="1"/>
</dbReference>
<sequence>MLSFRHILAGGAAATLAFATVSAQDMAANEPNAAVDISTISGGTYSVDSAHSMVGWRVLHFGFNDYLGIFGDVSGTLRLDTENPDQSSVSVTIPIAAVTVPSSELRDHLLRPGADGGEPDFFGPNPEPATFESTSVDVAADRRSAMIEGNLTMNGVTRPVTLNARLTGAGTNPMNQAETVGFEAETSIDRSEFGIDYGMQAIGDTVDLNITIAFEKDG</sequence>
<feature type="chain" id="PRO_5033030108" description="Lipid/polyisoprenoid-binding YceI-like domain-containing protein" evidence="2">
    <location>
        <begin position="24"/>
        <end position="218"/>
    </location>
</feature>
<dbReference type="RefSeq" id="WP_160681606.1">
    <property type="nucleotide sequence ID" value="NZ_WTYW01000001.1"/>
</dbReference>
<dbReference type="OrthoDB" id="9811006at2"/>
<evidence type="ECO:0000313" key="4">
    <source>
        <dbReference type="EMBL" id="MXO85184.1"/>
    </source>
</evidence>
<reference evidence="4 5" key="1">
    <citation type="submission" date="2019-12" db="EMBL/GenBank/DDBJ databases">
        <title>Genomic-based taxomic classification of the family Erythrobacteraceae.</title>
        <authorList>
            <person name="Xu L."/>
        </authorList>
    </citation>
    <scope>NUCLEOTIDE SEQUENCE [LARGE SCALE GENOMIC DNA]</scope>
    <source>
        <strain evidence="4 5">MCCC 1A09962</strain>
    </source>
</reference>
<feature type="domain" description="Lipid/polyisoprenoid-binding YceI-like" evidence="3">
    <location>
        <begin position="44"/>
        <end position="215"/>
    </location>
</feature>
<comment type="caution">
    <text evidence="4">The sequence shown here is derived from an EMBL/GenBank/DDBJ whole genome shotgun (WGS) entry which is preliminary data.</text>
</comment>
<organism evidence="4 5">
    <name type="scientific">Parapontixanthobacter aurantiacus</name>
    <dbReference type="NCBI Taxonomy" id="1463599"/>
    <lineage>
        <taxon>Bacteria</taxon>
        <taxon>Pseudomonadati</taxon>
        <taxon>Pseudomonadota</taxon>
        <taxon>Alphaproteobacteria</taxon>
        <taxon>Sphingomonadales</taxon>
        <taxon>Erythrobacteraceae</taxon>
        <taxon>Parapontixanthobacter</taxon>
    </lineage>
</organism>
<dbReference type="EMBL" id="WTYW01000001">
    <property type="protein sequence ID" value="MXO85184.1"/>
    <property type="molecule type" value="Genomic_DNA"/>
</dbReference>
<dbReference type="AlphaFoldDB" id="A0A844ZCC0"/>